<feature type="binding site" evidence="8">
    <location>
        <position position="118"/>
    </location>
    <ligand>
        <name>5-phospho-alpha-D-ribose 1-diphosphate</name>
        <dbReference type="ChEBI" id="CHEBI:58017"/>
    </ligand>
</feature>
<keyword evidence="8" id="KW-0479">Metal-binding</keyword>
<dbReference type="PANTHER" id="PTHR43285">
    <property type="entry name" value="ANTHRANILATE PHOSPHORIBOSYLTRANSFERASE"/>
    <property type="match status" value="1"/>
</dbReference>
<keyword evidence="6 8" id="KW-0822">Tryptophan biosynthesis</keyword>
<keyword evidence="4 8" id="KW-0328">Glycosyltransferase</keyword>
<gene>
    <name evidence="8 11" type="primary">trpD</name>
    <name evidence="11" type="ORF">AUR65_010675</name>
</gene>
<feature type="binding site" evidence="8">
    <location>
        <begin position="88"/>
        <end position="91"/>
    </location>
    <ligand>
        <name>5-phospho-alpha-D-ribose 1-diphosphate</name>
        <dbReference type="ChEBI" id="CHEBI:58017"/>
    </ligand>
</feature>
<evidence type="ECO:0000313" key="11">
    <source>
        <dbReference type="EMBL" id="POG55842.1"/>
    </source>
</evidence>
<feature type="binding site" evidence="8">
    <location>
        <begin position="81"/>
        <end position="82"/>
    </location>
    <ligand>
        <name>5-phospho-alpha-D-ribose 1-diphosphate</name>
        <dbReference type="ChEBI" id="CHEBI:58017"/>
    </ligand>
</feature>
<comment type="caution">
    <text evidence="8">Lacks conserved residue(s) required for the propagation of feature annotation.</text>
</comment>
<comment type="caution">
    <text evidence="11">The sequence shown here is derived from an EMBL/GenBank/DDBJ whole genome shotgun (WGS) entry which is preliminary data.</text>
</comment>
<proteinExistence type="inferred from homology"/>
<keyword evidence="5 8" id="KW-0808">Transferase</keyword>
<evidence type="ECO:0000256" key="5">
    <source>
        <dbReference type="ARBA" id="ARBA00022679"/>
    </source>
</evidence>
<feature type="binding site" evidence="8">
    <location>
        <position position="86"/>
    </location>
    <ligand>
        <name>5-phospho-alpha-D-ribose 1-diphosphate</name>
        <dbReference type="ChEBI" id="CHEBI:58017"/>
    </ligand>
</feature>
<comment type="subunit">
    <text evidence="8">Homodimer.</text>
</comment>
<comment type="pathway">
    <text evidence="1 8">Amino-acid biosynthesis; L-tryptophan biosynthesis; L-tryptophan from chorismate: step 2/5.</text>
</comment>
<comment type="function">
    <text evidence="8">Catalyzes the transfer of the phosphoribosyl group of 5-phosphorylribose-1-pyrophosphate (PRPP) to anthranilate to yield N-(5'-phosphoribosyl)-anthranilate (PRA).</text>
</comment>
<dbReference type="AlphaFoldDB" id="A0A2P4NRR8"/>
<dbReference type="Pfam" id="PF02885">
    <property type="entry name" value="Glycos_trans_3N"/>
    <property type="match status" value="1"/>
</dbReference>
<feature type="binding site" evidence="8">
    <location>
        <position position="78"/>
    </location>
    <ligand>
        <name>5-phospho-alpha-D-ribose 1-diphosphate</name>
        <dbReference type="ChEBI" id="CHEBI:58017"/>
    </ligand>
</feature>
<dbReference type="Proteomes" id="UP000053621">
    <property type="component" value="Unassembled WGS sequence"/>
</dbReference>
<dbReference type="GO" id="GO:0000162">
    <property type="term" value="P:L-tryptophan biosynthetic process"/>
    <property type="evidence" value="ECO:0007669"/>
    <property type="project" value="UniProtKB-UniRule"/>
</dbReference>
<dbReference type="Gene3D" id="1.20.970.10">
    <property type="entry name" value="Transferase, Pyrimidine Nucleoside Phosphorylase, Chain C"/>
    <property type="match status" value="1"/>
</dbReference>
<dbReference type="OrthoDB" id="8214at2157"/>
<feature type="binding site" evidence="8">
    <location>
        <position position="164"/>
    </location>
    <ligand>
        <name>anthranilate</name>
        <dbReference type="ChEBI" id="CHEBI:16567"/>
        <label>2</label>
    </ligand>
</feature>
<evidence type="ECO:0000259" key="9">
    <source>
        <dbReference type="Pfam" id="PF00591"/>
    </source>
</evidence>
<dbReference type="InterPro" id="IPR035902">
    <property type="entry name" value="Nuc_phospho_transferase"/>
</dbReference>
<dbReference type="EMBL" id="LOPW02000010">
    <property type="protein sequence ID" value="POG55842.1"/>
    <property type="molecule type" value="Genomic_DNA"/>
</dbReference>
<feature type="binding site" evidence="8">
    <location>
        <begin position="106"/>
        <end position="114"/>
    </location>
    <ligand>
        <name>5-phospho-alpha-D-ribose 1-diphosphate</name>
        <dbReference type="ChEBI" id="CHEBI:58017"/>
    </ligand>
</feature>
<dbReference type="HAMAP" id="MF_00211">
    <property type="entry name" value="TrpD"/>
    <property type="match status" value="1"/>
</dbReference>
<comment type="similarity">
    <text evidence="8">Belongs to the anthranilate phosphoribosyltransferase family.</text>
</comment>
<comment type="cofactor">
    <cofactor evidence="8">
        <name>Mg(2+)</name>
        <dbReference type="ChEBI" id="CHEBI:18420"/>
    </cofactor>
    <text evidence="8">Binds 2 magnesium ions per monomer.</text>
</comment>
<dbReference type="InterPro" id="IPR017459">
    <property type="entry name" value="Glycosyl_Trfase_fam3_N_dom"/>
</dbReference>
<feature type="binding site" evidence="8">
    <location>
        <position position="222"/>
    </location>
    <ligand>
        <name>Mg(2+)</name>
        <dbReference type="ChEBI" id="CHEBI:18420"/>
        <label>2</label>
    </ligand>
</feature>
<dbReference type="Gene3D" id="3.40.1030.10">
    <property type="entry name" value="Nucleoside phosphorylase/phosphoribosyltransferase catalytic domain"/>
    <property type="match status" value="1"/>
</dbReference>
<feature type="domain" description="Glycosyl transferase family 3" evidence="9">
    <location>
        <begin position="71"/>
        <end position="321"/>
    </location>
</feature>
<dbReference type="InterPro" id="IPR000312">
    <property type="entry name" value="Glycosyl_Trfase_fam3"/>
</dbReference>
<dbReference type="SUPFAM" id="SSF47648">
    <property type="entry name" value="Nucleoside phosphorylase/phosphoribosyltransferase N-terminal domain"/>
    <property type="match status" value="1"/>
</dbReference>
<keyword evidence="3 8" id="KW-0028">Amino-acid biosynthesis</keyword>
<evidence type="ECO:0000256" key="6">
    <source>
        <dbReference type="ARBA" id="ARBA00022822"/>
    </source>
</evidence>
<evidence type="ECO:0000256" key="7">
    <source>
        <dbReference type="ARBA" id="ARBA00023141"/>
    </source>
</evidence>
<dbReference type="FunFam" id="3.40.1030.10:FF:000002">
    <property type="entry name" value="Anthranilate phosphoribosyltransferase"/>
    <property type="match status" value="1"/>
</dbReference>
<feature type="binding site" evidence="8">
    <location>
        <position position="90"/>
    </location>
    <ligand>
        <name>Mg(2+)</name>
        <dbReference type="ChEBI" id="CHEBI:18420"/>
        <label>1</label>
    </ligand>
</feature>
<dbReference type="RefSeq" id="WP_058566880.1">
    <property type="nucleotide sequence ID" value="NZ_LOPW02000010.1"/>
</dbReference>
<keyword evidence="8" id="KW-0460">Magnesium</keyword>
<evidence type="ECO:0000313" key="12">
    <source>
        <dbReference type="Proteomes" id="UP000053621"/>
    </source>
</evidence>
<name>A0A2P4NRR8_9EURY</name>
<sequence>MQDYIERVTGGADLTVEEARDAARAVFEDATEAQIGALLAALRAKGETEAEIAGFAQGMRDAALTIEPDRGPLVDTCGTGGDDYNTINVSTTSALVAAGAGAAVAKHGNYSVSSSSGSADVLEVAGVNVEAEPESVEACIEDNGVGFMLAPVFHPAMKAVIGPRKELGMRTIFNVLGPLTNPAGADAQVLGVYDSDLVPVIAESLSHMPVERALVVHGSGMDEIALHDATTVAEIDGDEITEYTLTPADLGLEQAPIEEVAGGTPQENADDLEGILTGDVTGPKRDLILANAGAAIYVADLADSLEEGVEVARDAIESGAAKAKLDALREA</sequence>
<reference evidence="11" key="1">
    <citation type="submission" date="2017-08" db="EMBL/GenBank/DDBJ databases">
        <title>Haloferax marisrubri sp. nov., isolated from the Discovery deep brine-seawater interface in the Red Sea.</title>
        <authorList>
            <person name="Zhang G."/>
            <person name="Stingl U."/>
        </authorList>
    </citation>
    <scope>NUCLEOTIDE SEQUENCE [LARGE SCALE GENOMIC DNA]</scope>
    <source>
        <strain evidence="11">SB3</strain>
    </source>
</reference>
<feature type="binding site" evidence="8">
    <location>
        <position position="109"/>
    </location>
    <ligand>
        <name>anthranilate</name>
        <dbReference type="ChEBI" id="CHEBI:16567"/>
        <label>1</label>
    </ligand>
</feature>
<evidence type="ECO:0000256" key="8">
    <source>
        <dbReference type="HAMAP-Rule" id="MF_00211"/>
    </source>
</evidence>
<feature type="binding site" evidence="8">
    <location>
        <position position="78"/>
    </location>
    <ligand>
        <name>anthranilate</name>
        <dbReference type="ChEBI" id="CHEBI:16567"/>
        <label>1</label>
    </ligand>
</feature>
<feature type="domain" description="Glycosyl transferase family 3 N-terminal" evidence="10">
    <location>
        <begin position="2"/>
        <end position="63"/>
    </location>
</feature>
<dbReference type="PANTHER" id="PTHR43285:SF2">
    <property type="entry name" value="ANTHRANILATE PHOSPHORIBOSYLTRANSFERASE"/>
    <property type="match status" value="1"/>
</dbReference>
<dbReference type="InterPro" id="IPR005940">
    <property type="entry name" value="Anthranilate_Pribosyl_Tfrase"/>
</dbReference>
<keyword evidence="12" id="KW-1185">Reference proteome</keyword>
<evidence type="ECO:0000259" key="10">
    <source>
        <dbReference type="Pfam" id="PF02885"/>
    </source>
</evidence>
<feature type="binding site" evidence="8">
    <location>
        <position position="223"/>
    </location>
    <ligand>
        <name>Mg(2+)</name>
        <dbReference type="ChEBI" id="CHEBI:18420"/>
        <label>2</label>
    </ligand>
</feature>
<feature type="binding site" evidence="8">
    <location>
        <position position="223"/>
    </location>
    <ligand>
        <name>Mg(2+)</name>
        <dbReference type="ChEBI" id="CHEBI:18420"/>
        <label>1</label>
    </ligand>
</feature>
<evidence type="ECO:0000256" key="4">
    <source>
        <dbReference type="ARBA" id="ARBA00022676"/>
    </source>
</evidence>
<dbReference type="GO" id="GO:0005829">
    <property type="term" value="C:cytosol"/>
    <property type="evidence" value="ECO:0007669"/>
    <property type="project" value="TreeGrafter"/>
</dbReference>
<dbReference type="InterPro" id="IPR036320">
    <property type="entry name" value="Glycosyl_Trfase_fam3_N_dom_sf"/>
</dbReference>
<evidence type="ECO:0000256" key="1">
    <source>
        <dbReference type="ARBA" id="ARBA00004907"/>
    </source>
</evidence>
<dbReference type="GO" id="GO:0000287">
    <property type="term" value="F:magnesium ion binding"/>
    <property type="evidence" value="ECO:0007669"/>
    <property type="project" value="UniProtKB-UniRule"/>
</dbReference>
<accession>A0A2P4NRR8</accession>
<keyword evidence="7 8" id="KW-0057">Aromatic amino acid biosynthesis</keyword>
<organism evidence="11 12">
    <name type="scientific">Haloferax marisrubri</name>
    <dbReference type="NCBI Taxonomy" id="1544719"/>
    <lineage>
        <taxon>Archaea</taxon>
        <taxon>Methanobacteriati</taxon>
        <taxon>Methanobacteriota</taxon>
        <taxon>Stenosarchaea group</taxon>
        <taxon>Halobacteria</taxon>
        <taxon>Halobacteriales</taxon>
        <taxon>Haloferacaceae</taxon>
        <taxon>Haloferax</taxon>
    </lineage>
</organism>
<protein>
    <recommendedName>
        <fullName evidence="2 8">Anthranilate phosphoribosyltransferase</fullName>
        <ecNumber evidence="2 8">2.4.2.18</ecNumber>
    </recommendedName>
</protein>
<dbReference type="Pfam" id="PF00591">
    <property type="entry name" value="Glycos_transf_3"/>
    <property type="match status" value="1"/>
</dbReference>
<dbReference type="SUPFAM" id="SSF52418">
    <property type="entry name" value="Nucleoside phosphorylase/phosphoribosyltransferase catalytic domain"/>
    <property type="match status" value="1"/>
</dbReference>
<evidence type="ECO:0000256" key="3">
    <source>
        <dbReference type="ARBA" id="ARBA00022605"/>
    </source>
</evidence>
<dbReference type="NCBIfam" id="TIGR01245">
    <property type="entry name" value="trpD"/>
    <property type="match status" value="1"/>
</dbReference>
<dbReference type="EC" id="2.4.2.18" evidence="2 8"/>
<dbReference type="GO" id="GO:0004048">
    <property type="term" value="F:anthranilate phosphoribosyltransferase activity"/>
    <property type="evidence" value="ECO:0007669"/>
    <property type="project" value="UniProtKB-UniRule"/>
</dbReference>
<dbReference type="UniPathway" id="UPA00035">
    <property type="reaction ID" value="UER00041"/>
</dbReference>
<comment type="catalytic activity">
    <reaction evidence="8">
        <text>N-(5-phospho-beta-D-ribosyl)anthranilate + diphosphate = 5-phospho-alpha-D-ribose 1-diphosphate + anthranilate</text>
        <dbReference type="Rhea" id="RHEA:11768"/>
        <dbReference type="ChEBI" id="CHEBI:16567"/>
        <dbReference type="ChEBI" id="CHEBI:18277"/>
        <dbReference type="ChEBI" id="CHEBI:33019"/>
        <dbReference type="ChEBI" id="CHEBI:58017"/>
        <dbReference type="EC" id="2.4.2.18"/>
    </reaction>
</comment>
<evidence type="ECO:0000256" key="2">
    <source>
        <dbReference type="ARBA" id="ARBA00011948"/>
    </source>
</evidence>